<evidence type="ECO:0000256" key="8">
    <source>
        <dbReference type="HAMAP-Rule" id="MF_00316"/>
    </source>
</evidence>
<comment type="cofactor">
    <cofactor evidence="8">
        <name>Mg(2+)</name>
        <dbReference type="ChEBI" id="CHEBI:18420"/>
    </cofactor>
</comment>
<dbReference type="CDD" id="cd02503">
    <property type="entry name" value="MobA"/>
    <property type="match status" value="1"/>
</dbReference>
<feature type="domain" description="MobA-like NTP transferase" evidence="9">
    <location>
        <begin position="5"/>
        <end position="156"/>
    </location>
</feature>
<dbReference type="EC" id="2.7.7.77" evidence="8"/>
<evidence type="ECO:0000256" key="6">
    <source>
        <dbReference type="ARBA" id="ARBA00023134"/>
    </source>
</evidence>
<evidence type="ECO:0000256" key="7">
    <source>
        <dbReference type="ARBA" id="ARBA00023150"/>
    </source>
</evidence>
<dbReference type="EMBL" id="FNDU01000001">
    <property type="protein sequence ID" value="SDH44815.1"/>
    <property type="molecule type" value="Genomic_DNA"/>
</dbReference>
<keyword evidence="3 8" id="KW-0479">Metal-binding</keyword>
<feature type="binding site" evidence="8">
    <location>
        <position position="99"/>
    </location>
    <ligand>
        <name>GTP</name>
        <dbReference type="ChEBI" id="CHEBI:37565"/>
    </ligand>
</feature>
<dbReference type="InterPro" id="IPR029044">
    <property type="entry name" value="Nucleotide-diphossugar_trans"/>
</dbReference>
<evidence type="ECO:0000256" key="1">
    <source>
        <dbReference type="ARBA" id="ARBA00022490"/>
    </source>
</evidence>
<dbReference type="AlphaFoldDB" id="A0A1G8CHA3"/>
<dbReference type="OrthoDB" id="9788394at2"/>
<accession>A0A1G8CHA3</accession>
<dbReference type="GO" id="GO:0061603">
    <property type="term" value="F:molybdenum cofactor guanylyltransferase activity"/>
    <property type="evidence" value="ECO:0007669"/>
    <property type="project" value="UniProtKB-EC"/>
</dbReference>
<keyword evidence="1 8" id="KW-0963">Cytoplasm</keyword>
<dbReference type="GO" id="GO:0046872">
    <property type="term" value="F:metal ion binding"/>
    <property type="evidence" value="ECO:0007669"/>
    <property type="project" value="UniProtKB-KW"/>
</dbReference>
<dbReference type="PANTHER" id="PTHR19136:SF81">
    <property type="entry name" value="MOLYBDENUM COFACTOR GUANYLYLTRANSFERASE"/>
    <property type="match status" value="1"/>
</dbReference>
<dbReference type="InterPro" id="IPR025877">
    <property type="entry name" value="MobA-like_NTP_Trfase"/>
</dbReference>
<reference evidence="10 11" key="1">
    <citation type="submission" date="2016-10" db="EMBL/GenBank/DDBJ databases">
        <authorList>
            <person name="de Groot N.N."/>
        </authorList>
    </citation>
    <scope>NUCLEOTIDE SEQUENCE [LARGE SCALE GENOMIC DNA]</scope>
    <source>
        <strain evidence="11">P4B,CCM 7963,CECT 7998,DSM 25260,IBRC-M 10614,KCTC 13821</strain>
    </source>
</reference>
<gene>
    <name evidence="8" type="primary">mobA</name>
    <name evidence="10" type="ORF">SAMN05216352_101321</name>
</gene>
<dbReference type="GO" id="GO:0005737">
    <property type="term" value="C:cytoplasm"/>
    <property type="evidence" value="ECO:0007669"/>
    <property type="project" value="UniProtKB-SubCell"/>
</dbReference>
<proteinExistence type="inferred from homology"/>
<dbReference type="Proteomes" id="UP000199017">
    <property type="component" value="Unassembled WGS sequence"/>
</dbReference>
<protein>
    <recommendedName>
        <fullName evidence="8">Probable molybdenum cofactor guanylyltransferase</fullName>
        <shortName evidence="8">MoCo guanylyltransferase</shortName>
        <ecNumber evidence="8">2.7.7.77</ecNumber>
    </recommendedName>
    <alternativeName>
        <fullName evidence="8">GTP:molybdopterin guanylyltransferase</fullName>
    </alternativeName>
    <alternativeName>
        <fullName evidence="8">Mo-MPT guanylyltransferase</fullName>
    </alternativeName>
    <alternativeName>
        <fullName evidence="8">Molybdopterin guanylyltransferase</fullName>
    </alternativeName>
    <alternativeName>
        <fullName evidence="8">Molybdopterin-guanine dinucleotide synthase</fullName>
        <shortName evidence="8">MGD synthase</shortName>
    </alternativeName>
</protein>
<comment type="function">
    <text evidence="8">Transfers a GMP moiety from GTP to Mo-molybdopterin (Mo-MPT) cofactor (Moco or molybdenum cofactor) to form Mo-molybdopterin guanine dinucleotide (Mo-MGD) cofactor.</text>
</comment>
<dbReference type="InterPro" id="IPR013482">
    <property type="entry name" value="Molybde_CF_guanTrfase"/>
</dbReference>
<feature type="binding site" evidence="8">
    <location>
        <position position="20"/>
    </location>
    <ligand>
        <name>GTP</name>
        <dbReference type="ChEBI" id="CHEBI:37565"/>
    </ligand>
</feature>
<evidence type="ECO:0000259" key="9">
    <source>
        <dbReference type="Pfam" id="PF12804"/>
    </source>
</evidence>
<dbReference type="GO" id="GO:0005525">
    <property type="term" value="F:GTP binding"/>
    <property type="evidence" value="ECO:0007669"/>
    <property type="project" value="UniProtKB-UniRule"/>
</dbReference>
<feature type="binding site" evidence="8">
    <location>
        <begin position="8"/>
        <end position="10"/>
    </location>
    <ligand>
        <name>GTP</name>
        <dbReference type="ChEBI" id="CHEBI:37565"/>
    </ligand>
</feature>
<keyword evidence="5 8" id="KW-0460">Magnesium</keyword>
<keyword evidence="6 8" id="KW-0342">GTP-binding</keyword>
<evidence type="ECO:0000313" key="10">
    <source>
        <dbReference type="EMBL" id="SDH44815.1"/>
    </source>
</evidence>
<comment type="similarity">
    <text evidence="8">Belongs to the MobA family.</text>
</comment>
<comment type="catalytic activity">
    <reaction evidence="8">
        <text>Mo-molybdopterin + GTP + H(+) = Mo-molybdopterin guanine dinucleotide + diphosphate</text>
        <dbReference type="Rhea" id="RHEA:34243"/>
        <dbReference type="ChEBI" id="CHEBI:15378"/>
        <dbReference type="ChEBI" id="CHEBI:33019"/>
        <dbReference type="ChEBI" id="CHEBI:37565"/>
        <dbReference type="ChEBI" id="CHEBI:71302"/>
        <dbReference type="ChEBI" id="CHEBI:71310"/>
        <dbReference type="EC" id="2.7.7.77"/>
    </reaction>
</comment>
<sequence>MNISGIVLAGGQSSRYGKPKMFEKYKGLSFYEHSIHAFKAGGIDDISISTNNQLAPYFNNEKADILVEDKKHQGPLYALFFALHHMAKKNEWVFLLPADTPFVSSSFIKTVISHAEKAEKPYDAFVPVTGSKLQPLHGMYHRRCLPIIEEMINNNKKSMYPLIQSVTVHSLFFSKDQKDFLNINRKEDWFI</sequence>
<keyword evidence="7 8" id="KW-0501">Molybdenum cofactor biosynthesis</keyword>
<keyword evidence="11" id="KW-1185">Reference proteome</keyword>
<comment type="subcellular location">
    <subcellularLocation>
        <location evidence="8">Cytoplasm</location>
    </subcellularLocation>
</comment>
<name>A0A1G8CHA3_9BACI</name>
<evidence type="ECO:0000256" key="3">
    <source>
        <dbReference type="ARBA" id="ARBA00022723"/>
    </source>
</evidence>
<dbReference type="PANTHER" id="PTHR19136">
    <property type="entry name" value="MOLYBDENUM COFACTOR GUANYLYLTRANSFERASE"/>
    <property type="match status" value="1"/>
</dbReference>
<keyword evidence="2 8" id="KW-0808">Transferase</keyword>
<keyword evidence="4 8" id="KW-0547">Nucleotide-binding</keyword>
<dbReference type="Pfam" id="PF12804">
    <property type="entry name" value="NTP_transf_3"/>
    <property type="match status" value="1"/>
</dbReference>
<comment type="caution">
    <text evidence="8">Lacks conserved residue(s) required for the propagation of feature annotation.</text>
</comment>
<dbReference type="SUPFAM" id="SSF53448">
    <property type="entry name" value="Nucleotide-diphospho-sugar transferases"/>
    <property type="match status" value="1"/>
</dbReference>
<keyword evidence="10" id="KW-0548">Nucleotidyltransferase</keyword>
<organism evidence="10 11">
    <name type="scientific">Alteribacillus bidgolensis</name>
    <dbReference type="NCBI Taxonomy" id="930129"/>
    <lineage>
        <taxon>Bacteria</taxon>
        <taxon>Bacillati</taxon>
        <taxon>Bacillota</taxon>
        <taxon>Bacilli</taxon>
        <taxon>Bacillales</taxon>
        <taxon>Bacillaceae</taxon>
        <taxon>Alteribacillus</taxon>
    </lineage>
</organism>
<dbReference type="GO" id="GO:0006777">
    <property type="term" value="P:Mo-molybdopterin cofactor biosynthetic process"/>
    <property type="evidence" value="ECO:0007669"/>
    <property type="project" value="UniProtKB-KW"/>
</dbReference>
<dbReference type="Gene3D" id="3.90.550.10">
    <property type="entry name" value="Spore Coat Polysaccharide Biosynthesis Protein SpsA, Chain A"/>
    <property type="match status" value="1"/>
</dbReference>
<evidence type="ECO:0000313" key="11">
    <source>
        <dbReference type="Proteomes" id="UP000199017"/>
    </source>
</evidence>
<feature type="binding site" evidence="8">
    <location>
        <position position="99"/>
    </location>
    <ligand>
        <name>Mg(2+)</name>
        <dbReference type="ChEBI" id="CHEBI:18420"/>
    </ligand>
</feature>
<evidence type="ECO:0000256" key="5">
    <source>
        <dbReference type="ARBA" id="ARBA00022842"/>
    </source>
</evidence>
<comment type="domain">
    <text evidence="8">The N-terminal domain determines nucleotide recognition and specific binding, while the C-terminal domain determines the specific binding to the target protein.</text>
</comment>
<evidence type="ECO:0000256" key="2">
    <source>
        <dbReference type="ARBA" id="ARBA00022679"/>
    </source>
</evidence>
<dbReference type="RefSeq" id="WP_091579941.1">
    <property type="nucleotide sequence ID" value="NZ_FNDU01000001.1"/>
</dbReference>
<evidence type="ECO:0000256" key="4">
    <source>
        <dbReference type="ARBA" id="ARBA00022741"/>
    </source>
</evidence>
<dbReference type="STRING" id="930129.SAMN05216352_101321"/>
<dbReference type="HAMAP" id="MF_00316">
    <property type="entry name" value="MobA"/>
    <property type="match status" value="1"/>
</dbReference>